<evidence type="ECO:0000256" key="1">
    <source>
        <dbReference type="SAM" id="MobiDB-lite"/>
    </source>
</evidence>
<feature type="region of interest" description="Disordered" evidence="1">
    <location>
        <begin position="127"/>
        <end position="158"/>
    </location>
</feature>
<keyword evidence="2" id="KW-1133">Transmembrane helix</keyword>
<keyword evidence="2" id="KW-0812">Transmembrane</keyword>
<proteinExistence type="predicted"/>
<sequence>MIEDRLRDAWRRHTAESAARAASTEALYGLEEGADAGRREQAVRLMAEDARAADLGRALLAIGDDARALEREFIALRRPRETISRQRVAMAMAAMLALAAVITVPQWRGETGSVAPPAQSDSLIAASSFELDSAAPQPETKSQHPAEPDLLFRGGFDS</sequence>
<protein>
    <recommendedName>
        <fullName evidence="5">Sigma-E factor negative regulatory protein RseA</fullName>
    </recommendedName>
</protein>
<evidence type="ECO:0000256" key="2">
    <source>
        <dbReference type="SAM" id="Phobius"/>
    </source>
</evidence>
<keyword evidence="4" id="KW-1185">Reference proteome</keyword>
<keyword evidence="2" id="KW-0472">Membrane</keyword>
<reference evidence="3" key="1">
    <citation type="submission" date="2022-04" db="EMBL/GenBank/DDBJ databases">
        <title>Lysobacter sp. CAU 1642 isolated from sea sand.</title>
        <authorList>
            <person name="Kim W."/>
        </authorList>
    </citation>
    <scope>NUCLEOTIDE SEQUENCE</scope>
    <source>
        <strain evidence="3">CAU 1642</strain>
    </source>
</reference>
<organism evidence="3 4">
    <name type="scientific">Pseudomarimonas salicorniae</name>
    <dbReference type="NCBI Taxonomy" id="2933270"/>
    <lineage>
        <taxon>Bacteria</taxon>
        <taxon>Pseudomonadati</taxon>
        <taxon>Pseudomonadota</taxon>
        <taxon>Gammaproteobacteria</taxon>
        <taxon>Lysobacterales</taxon>
        <taxon>Lysobacteraceae</taxon>
        <taxon>Pseudomarimonas</taxon>
    </lineage>
</organism>
<feature type="transmembrane region" description="Helical" evidence="2">
    <location>
        <begin position="88"/>
        <end position="107"/>
    </location>
</feature>
<gene>
    <name evidence="3" type="ORF">M0G41_00390</name>
</gene>
<name>A0ABT0GDK9_9GAMM</name>
<dbReference type="Proteomes" id="UP001431449">
    <property type="component" value="Unassembled WGS sequence"/>
</dbReference>
<evidence type="ECO:0008006" key="5">
    <source>
        <dbReference type="Google" id="ProtNLM"/>
    </source>
</evidence>
<dbReference type="EMBL" id="JALNMH010000001">
    <property type="protein sequence ID" value="MCK7592122.1"/>
    <property type="molecule type" value="Genomic_DNA"/>
</dbReference>
<evidence type="ECO:0000313" key="3">
    <source>
        <dbReference type="EMBL" id="MCK7592122.1"/>
    </source>
</evidence>
<dbReference type="RefSeq" id="WP_248204086.1">
    <property type="nucleotide sequence ID" value="NZ_JALNMH010000001.1"/>
</dbReference>
<evidence type="ECO:0000313" key="4">
    <source>
        <dbReference type="Proteomes" id="UP001431449"/>
    </source>
</evidence>
<comment type="caution">
    <text evidence="3">The sequence shown here is derived from an EMBL/GenBank/DDBJ whole genome shotgun (WGS) entry which is preliminary data.</text>
</comment>
<accession>A0ABT0GDK9</accession>